<dbReference type="Proteomes" id="UP000324222">
    <property type="component" value="Unassembled WGS sequence"/>
</dbReference>
<organism evidence="1 2">
    <name type="scientific">Portunus trituberculatus</name>
    <name type="common">Swimming crab</name>
    <name type="synonym">Neptunus trituberculatus</name>
    <dbReference type="NCBI Taxonomy" id="210409"/>
    <lineage>
        <taxon>Eukaryota</taxon>
        <taxon>Metazoa</taxon>
        <taxon>Ecdysozoa</taxon>
        <taxon>Arthropoda</taxon>
        <taxon>Crustacea</taxon>
        <taxon>Multicrustacea</taxon>
        <taxon>Malacostraca</taxon>
        <taxon>Eumalacostraca</taxon>
        <taxon>Eucarida</taxon>
        <taxon>Decapoda</taxon>
        <taxon>Pleocyemata</taxon>
        <taxon>Brachyura</taxon>
        <taxon>Eubrachyura</taxon>
        <taxon>Portunoidea</taxon>
        <taxon>Portunidae</taxon>
        <taxon>Portuninae</taxon>
        <taxon>Portunus</taxon>
    </lineage>
</organism>
<accession>A0A5B7GFU0</accession>
<evidence type="ECO:0000313" key="1">
    <source>
        <dbReference type="EMBL" id="MPC56223.1"/>
    </source>
</evidence>
<keyword evidence="2" id="KW-1185">Reference proteome</keyword>
<evidence type="ECO:0000313" key="2">
    <source>
        <dbReference type="Proteomes" id="UP000324222"/>
    </source>
</evidence>
<name>A0A5B7GFU0_PORTR</name>
<dbReference type="AlphaFoldDB" id="A0A5B7GFU0"/>
<dbReference type="EMBL" id="VSRR010013785">
    <property type="protein sequence ID" value="MPC56223.1"/>
    <property type="molecule type" value="Genomic_DNA"/>
</dbReference>
<reference evidence="1 2" key="1">
    <citation type="submission" date="2019-05" db="EMBL/GenBank/DDBJ databases">
        <title>Another draft genome of Portunus trituberculatus and its Hox gene families provides insights of decapod evolution.</title>
        <authorList>
            <person name="Jeong J.-H."/>
            <person name="Song I."/>
            <person name="Kim S."/>
            <person name="Choi T."/>
            <person name="Kim D."/>
            <person name="Ryu S."/>
            <person name="Kim W."/>
        </authorList>
    </citation>
    <scope>NUCLEOTIDE SEQUENCE [LARGE SCALE GENOMIC DNA]</scope>
    <source>
        <tissue evidence="1">Muscle</tissue>
    </source>
</reference>
<sequence length="122" mass="13717">MDSAAQTPKIRGVKGALAPLGAHDGGTVGEEAGQDWAGRGRDLITGEGRQSSHVKQVERSFRRAWNVRSCCAEAFRREMRKCGRGIREVRRISRIFETYLFKLLAIYIRMMTNELKNCSTAN</sequence>
<gene>
    <name evidence="1" type="ORF">E2C01_050176</name>
</gene>
<proteinExistence type="predicted"/>
<comment type="caution">
    <text evidence="1">The sequence shown here is derived from an EMBL/GenBank/DDBJ whole genome shotgun (WGS) entry which is preliminary data.</text>
</comment>
<protein>
    <submittedName>
        <fullName evidence="1">Uncharacterized protein</fullName>
    </submittedName>
</protein>